<comment type="caution">
    <text evidence="2">The sequence shown here is derived from an EMBL/GenBank/DDBJ whole genome shotgun (WGS) entry which is preliminary data.</text>
</comment>
<proteinExistence type="predicted"/>
<dbReference type="RefSeq" id="WP_152889032.1">
    <property type="nucleotide sequence ID" value="NZ_WHJC01000071.1"/>
</dbReference>
<accession>A0A6I1MIW2</accession>
<dbReference type="OrthoDB" id="2054315at2"/>
<evidence type="ECO:0000256" key="1">
    <source>
        <dbReference type="SAM" id="MobiDB-lite"/>
    </source>
</evidence>
<sequence length="74" mass="8072">MSERIKSVIKDTSGEITEYVLSNGETVSKHEGVEMAKRGEIEGVIISHSKKGEGYLRTKGDGIEGNNLSEMDSE</sequence>
<feature type="region of interest" description="Disordered" evidence="1">
    <location>
        <begin position="55"/>
        <end position="74"/>
    </location>
</feature>
<evidence type="ECO:0000313" key="2">
    <source>
        <dbReference type="EMBL" id="MPQ43476.1"/>
    </source>
</evidence>
<dbReference type="InterPro" id="IPR024997">
    <property type="entry name" value="DUF3892"/>
</dbReference>
<dbReference type="EMBL" id="WHJC01000071">
    <property type="protein sequence ID" value="MPQ43476.1"/>
    <property type="molecule type" value="Genomic_DNA"/>
</dbReference>
<dbReference type="Pfam" id="PF13031">
    <property type="entry name" value="DUF3892"/>
    <property type="match status" value="1"/>
</dbReference>
<protein>
    <submittedName>
        <fullName evidence="2">DUF3892 domain-containing protein</fullName>
    </submittedName>
</protein>
<gene>
    <name evidence="2" type="ORF">GBZ86_06865</name>
</gene>
<evidence type="ECO:0000313" key="3">
    <source>
        <dbReference type="Proteomes" id="UP000430345"/>
    </source>
</evidence>
<dbReference type="Proteomes" id="UP000430345">
    <property type="component" value="Unassembled WGS sequence"/>
</dbReference>
<organism evidence="2 3">
    <name type="scientific">Clostridium tarantellae</name>
    <dbReference type="NCBI Taxonomy" id="39493"/>
    <lineage>
        <taxon>Bacteria</taxon>
        <taxon>Bacillati</taxon>
        <taxon>Bacillota</taxon>
        <taxon>Clostridia</taxon>
        <taxon>Eubacteriales</taxon>
        <taxon>Clostridiaceae</taxon>
        <taxon>Clostridium</taxon>
    </lineage>
</organism>
<name>A0A6I1MIW2_9CLOT</name>
<keyword evidence="3" id="KW-1185">Reference proteome</keyword>
<reference evidence="2 3" key="1">
    <citation type="submission" date="2019-10" db="EMBL/GenBank/DDBJ databases">
        <title>The Genome Sequence of Clostridium tarantellae Isolated from Fish Brain.</title>
        <authorList>
            <person name="Bano L."/>
            <person name="Kiel M."/>
            <person name="Sales G."/>
            <person name="Doxey A.C."/>
            <person name="Mansfield M.J."/>
            <person name="Schiavone M."/>
            <person name="Rossetto O."/>
            <person name="Pirazzini M."/>
            <person name="Dobrindt U."/>
            <person name="Montecucco C."/>
        </authorList>
    </citation>
    <scope>NUCLEOTIDE SEQUENCE [LARGE SCALE GENOMIC DNA]</scope>
    <source>
        <strain evidence="2 3">DSM 3997</strain>
    </source>
</reference>
<dbReference type="AlphaFoldDB" id="A0A6I1MIW2"/>